<dbReference type="AlphaFoldDB" id="A0A3P7LL65"/>
<sequence>MEQVVKKTGVALTHFCWALELVEEPIAGDHISLSGMMLTSQDFVCERKITRASENTPDFEDVRDRLVQAVMLTERANALAAEQHLGLQYQVSLQVPISCLNQAKRVKGCGKRLLSRRLNQAVSRTFSAAKVRVLFSTNLFMHGEGKDKIPAQNTSMCIYSLTSSCGVSYISRTSRHLSNRIREHLPVWLAKGEVRSINRAILAHMVDFGHRVDPSEDFKGSRALQCEPVIDVQRGGARLRSFSLARMQENLHDLESSRDNDRQSHTNGSSTTNPPSPSDQMFFRLGGHQSRASQKLLVTGTGRT</sequence>
<proteinExistence type="predicted"/>
<protein>
    <submittedName>
        <fullName evidence="2">Uncharacterized protein</fullName>
    </submittedName>
</protein>
<accession>A0A3P7LL65</accession>
<dbReference type="Proteomes" id="UP000281553">
    <property type="component" value="Unassembled WGS sequence"/>
</dbReference>
<organism evidence="2 3">
    <name type="scientific">Dibothriocephalus latus</name>
    <name type="common">Fish tapeworm</name>
    <name type="synonym">Diphyllobothrium latum</name>
    <dbReference type="NCBI Taxonomy" id="60516"/>
    <lineage>
        <taxon>Eukaryota</taxon>
        <taxon>Metazoa</taxon>
        <taxon>Spiralia</taxon>
        <taxon>Lophotrochozoa</taxon>
        <taxon>Platyhelminthes</taxon>
        <taxon>Cestoda</taxon>
        <taxon>Eucestoda</taxon>
        <taxon>Diphyllobothriidea</taxon>
        <taxon>Diphyllobothriidae</taxon>
        <taxon>Dibothriocephalus</taxon>
    </lineage>
</organism>
<evidence type="ECO:0000256" key="1">
    <source>
        <dbReference type="SAM" id="MobiDB-lite"/>
    </source>
</evidence>
<dbReference type="EMBL" id="UYRU01049577">
    <property type="protein sequence ID" value="VDN10638.1"/>
    <property type="molecule type" value="Genomic_DNA"/>
</dbReference>
<evidence type="ECO:0000313" key="2">
    <source>
        <dbReference type="EMBL" id="VDN10638.1"/>
    </source>
</evidence>
<dbReference type="OrthoDB" id="3176171at2759"/>
<gene>
    <name evidence="2" type="ORF">DILT_LOCUS6469</name>
</gene>
<reference evidence="2 3" key="1">
    <citation type="submission" date="2018-11" db="EMBL/GenBank/DDBJ databases">
        <authorList>
            <consortium name="Pathogen Informatics"/>
        </authorList>
    </citation>
    <scope>NUCLEOTIDE SEQUENCE [LARGE SCALE GENOMIC DNA]</scope>
</reference>
<feature type="region of interest" description="Disordered" evidence="1">
    <location>
        <begin position="253"/>
        <end position="283"/>
    </location>
</feature>
<feature type="compositionally biased region" description="Basic and acidic residues" evidence="1">
    <location>
        <begin position="253"/>
        <end position="264"/>
    </location>
</feature>
<evidence type="ECO:0000313" key="3">
    <source>
        <dbReference type="Proteomes" id="UP000281553"/>
    </source>
</evidence>
<keyword evidence="3" id="KW-1185">Reference proteome</keyword>
<name>A0A3P7LL65_DIBLA</name>